<evidence type="ECO:0000313" key="3">
    <source>
        <dbReference type="Proteomes" id="UP001603978"/>
    </source>
</evidence>
<evidence type="ECO:0008006" key="4">
    <source>
        <dbReference type="Google" id="ProtNLM"/>
    </source>
</evidence>
<organism evidence="2 3">
    <name type="scientific">Nonomuraea marmarensis</name>
    <dbReference type="NCBI Taxonomy" id="3351344"/>
    <lineage>
        <taxon>Bacteria</taxon>
        <taxon>Bacillati</taxon>
        <taxon>Actinomycetota</taxon>
        <taxon>Actinomycetes</taxon>
        <taxon>Streptosporangiales</taxon>
        <taxon>Streptosporangiaceae</taxon>
        <taxon>Nonomuraea</taxon>
    </lineage>
</organism>
<feature type="transmembrane region" description="Helical" evidence="1">
    <location>
        <begin position="238"/>
        <end position="256"/>
    </location>
</feature>
<protein>
    <recommendedName>
        <fullName evidence="4">Tetratricopeptide repeat-containing protein</fullName>
    </recommendedName>
</protein>
<feature type="transmembrane region" description="Helical" evidence="1">
    <location>
        <begin position="73"/>
        <end position="95"/>
    </location>
</feature>
<comment type="caution">
    <text evidence="2">The sequence shown here is derived from an EMBL/GenBank/DDBJ whole genome shotgun (WGS) entry which is preliminary data.</text>
</comment>
<sequence length="316" mass="34950">MLAERPDDPEALLLSALIYAHQGNVRAGQTDLARARKASLDEELSALANEIAALLDRHPGQEGAEKPGGCVRVVGLGLLAIVAVVLVKMAIVWVMEFLGDEVAEGLDLRGPSDDGHSLLGLMIVVGAGLLLGLLWKAIKAERYGPGARTAFLQHRDLARTTAASLDEQNVRLQAAQFATFLPGLPILMLTPTVLIGAENDPTLIIRVWSILVASGLAGWMCWWSGLGQIRRAFKLSRPLTFHTIAAGVWTILFVVWPYQLTRLDSSPYIFGWFLGCFIVMPAYINVVFRRLRREGRLQVLPYKERRRRRQTPKLDQ</sequence>
<feature type="transmembrane region" description="Helical" evidence="1">
    <location>
        <begin position="177"/>
        <end position="197"/>
    </location>
</feature>
<evidence type="ECO:0000256" key="1">
    <source>
        <dbReference type="SAM" id="Phobius"/>
    </source>
</evidence>
<proteinExistence type="predicted"/>
<keyword evidence="3" id="KW-1185">Reference proteome</keyword>
<dbReference type="Proteomes" id="UP001603978">
    <property type="component" value="Unassembled WGS sequence"/>
</dbReference>
<keyword evidence="1" id="KW-0812">Transmembrane</keyword>
<dbReference type="RefSeq" id="WP_393175129.1">
    <property type="nucleotide sequence ID" value="NZ_JBICRM010000041.1"/>
</dbReference>
<evidence type="ECO:0000313" key="2">
    <source>
        <dbReference type="EMBL" id="MFG1709883.1"/>
    </source>
</evidence>
<feature type="transmembrane region" description="Helical" evidence="1">
    <location>
        <begin position="203"/>
        <end position="226"/>
    </location>
</feature>
<keyword evidence="1" id="KW-1133">Transmembrane helix</keyword>
<keyword evidence="1" id="KW-0472">Membrane</keyword>
<feature type="transmembrane region" description="Helical" evidence="1">
    <location>
        <begin position="268"/>
        <end position="288"/>
    </location>
</feature>
<reference evidence="2 3" key="1">
    <citation type="submission" date="2024-10" db="EMBL/GenBank/DDBJ databases">
        <authorList>
            <person name="Topkara A.R."/>
            <person name="Saygin H."/>
        </authorList>
    </citation>
    <scope>NUCLEOTIDE SEQUENCE [LARGE SCALE GENOMIC DNA]</scope>
    <source>
        <strain evidence="2 3">M3C6</strain>
    </source>
</reference>
<gene>
    <name evidence="2" type="ORF">ACFLIM_42640</name>
</gene>
<dbReference type="EMBL" id="JBICRM010000041">
    <property type="protein sequence ID" value="MFG1709883.1"/>
    <property type="molecule type" value="Genomic_DNA"/>
</dbReference>
<accession>A0ABW7AUW5</accession>
<name>A0ABW7AUW5_9ACTN</name>
<feature type="transmembrane region" description="Helical" evidence="1">
    <location>
        <begin position="115"/>
        <end position="135"/>
    </location>
</feature>